<feature type="region of interest" description="Disordered" evidence="1">
    <location>
        <begin position="728"/>
        <end position="767"/>
    </location>
</feature>
<dbReference type="PANTHER" id="PTHR13268:SF0">
    <property type="entry name" value="BCAS3 MICROTUBULE ASSOCIATED CELL MIGRATION FACTOR"/>
    <property type="match status" value="1"/>
</dbReference>
<dbReference type="GeneID" id="54294429"/>
<dbReference type="GO" id="GO:0042594">
    <property type="term" value="P:response to starvation"/>
    <property type="evidence" value="ECO:0007669"/>
    <property type="project" value="TreeGrafter"/>
</dbReference>
<feature type="compositionally biased region" description="Polar residues" evidence="1">
    <location>
        <begin position="118"/>
        <end position="127"/>
    </location>
</feature>
<name>A0A6A6BBM1_9PEZI</name>
<proteinExistence type="predicted"/>
<dbReference type="PANTHER" id="PTHR13268">
    <property type="entry name" value="BREAST CARCINOMA AMPLIFIED SEQUENCE 3"/>
    <property type="match status" value="1"/>
</dbReference>
<evidence type="ECO:0008006" key="4">
    <source>
        <dbReference type="Google" id="ProtNLM"/>
    </source>
</evidence>
<dbReference type="GO" id="GO:0006914">
    <property type="term" value="P:autophagy"/>
    <property type="evidence" value="ECO:0007669"/>
    <property type="project" value="InterPro"/>
</dbReference>
<feature type="region of interest" description="Disordered" evidence="1">
    <location>
        <begin position="118"/>
        <end position="194"/>
    </location>
</feature>
<dbReference type="Proteomes" id="UP000799438">
    <property type="component" value="Unassembled WGS sequence"/>
</dbReference>
<feature type="region of interest" description="Disordered" evidence="1">
    <location>
        <begin position="1"/>
        <end position="37"/>
    </location>
</feature>
<dbReference type="InterPro" id="IPR045142">
    <property type="entry name" value="BCAS3-like"/>
</dbReference>
<dbReference type="GO" id="GO:0005737">
    <property type="term" value="C:cytoplasm"/>
    <property type="evidence" value="ECO:0007669"/>
    <property type="project" value="TreeGrafter"/>
</dbReference>
<protein>
    <recommendedName>
        <fullName evidence="4">BCAS3 domain-containing protein</fullName>
    </recommendedName>
</protein>
<reference evidence="2" key="1">
    <citation type="journal article" date="2020" name="Stud. Mycol.">
        <title>101 Dothideomycetes genomes: a test case for predicting lifestyles and emergence of pathogens.</title>
        <authorList>
            <person name="Haridas S."/>
            <person name="Albert R."/>
            <person name="Binder M."/>
            <person name="Bloem J."/>
            <person name="Labutti K."/>
            <person name="Salamov A."/>
            <person name="Andreopoulos B."/>
            <person name="Baker S."/>
            <person name="Barry K."/>
            <person name="Bills G."/>
            <person name="Bluhm B."/>
            <person name="Cannon C."/>
            <person name="Castanera R."/>
            <person name="Culley D."/>
            <person name="Daum C."/>
            <person name="Ezra D."/>
            <person name="Gonzalez J."/>
            <person name="Henrissat B."/>
            <person name="Kuo A."/>
            <person name="Liang C."/>
            <person name="Lipzen A."/>
            <person name="Lutzoni F."/>
            <person name="Magnuson J."/>
            <person name="Mondo S."/>
            <person name="Nolan M."/>
            <person name="Ohm R."/>
            <person name="Pangilinan J."/>
            <person name="Park H.-J."/>
            <person name="Ramirez L."/>
            <person name="Alfaro M."/>
            <person name="Sun H."/>
            <person name="Tritt A."/>
            <person name="Yoshinaga Y."/>
            <person name="Zwiers L.-H."/>
            <person name="Turgeon B."/>
            <person name="Goodwin S."/>
            <person name="Spatafora J."/>
            <person name="Crous P."/>
            <person name="Grigoriev I."/>
        </authorList>
    </citation>
    <scope>NUCLEOTIDE SEQUENCE</scope>
    <source>
        <strain evidence="2">CBS 121167</strain>
    </source>
</reference>
<dbReference type="EMBL" id="ML995486">
    <property type="protein sequence ID" value="KAF2141632.1"/>
    <property type="molecule type" value="Genomic_DNA"/>
</dbReference>
<evidence type="ECO:0000313" key="2">
    <source>
        <dbReference type="EMBL" id="KAF2141632.1"/>
    </source>
</evidence>
<dbReference type="RefSeq" id="XP_033397344.1">
    <property type="nucleotide sequence ID" value="XM_033536933.1"/>
</dbReference>
<organism evidence="2 3">
    <name type="scientific">Aplosporella prunicola CBS 121167</name>
    <dbReference type="NCBI Taxonomy" id="1176127"/>
    <lineage>
        <taxon>Eukaryota</taxon>
        <taxon>Fungi</taxon>
        <taxon>Dikarya</taxon>
        <taxon>Ascomycota</taxon>
        <taxon>Pezizomycotina</taxon>
        <taxon>Dothideomycetes</taxon>
        <taxon>Dothideomycetes incertae sedis</taxon>
        <taxon>Botryosphaeriales</taxon>
        <taxon>Aplosporellaceae</taxon>
        <taxon>Aplosporella</taxon>
    </lineage>
</organism>
<dbReference type="InterPro" id="IPR036322">
    <property type="entry name" value="WD40_repeat_dom_sf"/>
</dbReference>
<sequence>MPSSPDNAAAFANPPPSAGYVYNHHRNRSRGLENLQSRGRNISRYEFGRRDRYGERVTRIYPREITNAAKTTARYSSSPAPIPTTSPLIKALGSTTTTAAHYTNEWTKSLPYFAAQQPASNGRSISGSPPGLTPGQSYGVSPSPPTIGGRPLSHPNHYPSFGGRLQGSPHQSPSRDRRASMFSKYSSQPPLPHEPQSHFYGLPEIDFGLDPPQSELLPGSNGYFCGFDTLDSVSDKPSSHAGQNVLLVGYEGGLDVLDVGRSHMNVLGRIEGLKGAVIGAKILPWTDTADPCAEERPLIALIIHAPVLDGIKDTHNPSGSSSAAGTSENEGSSSPPTRPASVLADNATDVSHYQTTVEIWSMKNGKSVATLYKSALVPVSAKVPLDSTLFQPPPPVGDLRIAANGRFVVVASGVSGEVFVFAPKEDEANPGSFRCIGKVWTTVQVREHTPSSSAASSTEASSVEAETTSTYGVPLFALCEHWLAVVPPASSSIFSTNGMPLLSPSHPKPPGITTHAPPPPPPTTCQVDAPEDSFIGKASREMAQQAMKGMQWAASTGMTAWKNYWNKSEQANAVPVQEMQPPPQPYFPPTHGVGGQAASQPSNEPTLVSIFSLQRMEDAEITRSRNALNPLATFSSPLGCSFLSFSPSGLMLMTFSKKGDNQFVWDLNNLNHNKAGNNPARSSNSHVRQVVKFTRMTIANIIDVSWSSPKGKRLAILTEKGTVHMYPMPASAFQWPPPRRARKPNEQKTKDGADSASNAKNSGKVGSAAQTITGKAIPFLNAVRSRGGGVGTAFSGLSMTPAAGAKGGKAVAAGLGKTMAGAAVNLKHAGDNKLHLPSLANGVNPNSVRWLASSKKKKHERIALVAGGVLTIYSVTFQAVRSRNTGAQTRINKRKLVEYSLNPIRDTRIAPSVMNYLESKPGEEPRPFPGTEKAAESYWTPRAPTVNRDKGQRNLTQPLAVAEIEANTPYQPFHTDRRIDLFGNEEAAPAPQNGEHNHWEEHQSQQALVHHSHVDDATEWSFGEELPSAKLSLPSYYAFEDEDPLADDMMGLVMGGEGAAGQGAAGMMSSLVMKEGDEEVEQVVVTTRRRRNKRKSEMDDGDDEEGFFEDDCEVWDFANDRV</sequence>
<feature type="compositionally biased region" description="Polar residues" evidence="1">
    <location>
        <begin position="316"/>
        <end position="335"/>
    </location>
</feature>
<dbReference type="OrthoDB" id="3938623at2759"/>
<keyword evidence="3" id="KW-1185">Reference proteome</keyword>
<evidence type="ECO:0000256" key="1">
    <source>
        <dbReference type="SAM" id="MobiDB-lite"/>
    </source>
</evidence>
<feature type="region of interest" description="Disordered" evidence="1">
    <location>
        <begin position="313"/>
        <end position="342"/>
    </location>
</feature>
<feature type="region of interest" description="Disordered" evidence="1">
    <location>
        <begin position="918"/>
        <end position="953"/>
    </location>
</feature>
<feature type="region of interest" description="Disordered" evidence="1">
    <location>
        <begin position="1077"/>
        <end position="1107"/>
    </location>
</feature>
<accession>A0A6A6BBM1</accession>
<gene>
    <name evidence="2" type="ORF">K452DRAFT_228031</name>
</gene>
<feature type="compositionally biased region" description="Low complexity" evidence="1">
    <location>
        <begin position="1"/>
        <end position="12"/>
    </location>
</feature>
<dbReference type="SUPFAM" id="SSF50978">
    <property type="entry name" value="WD40 repeat-like"/>
    <property type="match status" value="1"/>
</dbReference>
<feature type="compositionally biased region" description="Basic and acidic residues" evidence="1">
    <location>
        <begin position="743"/>
        <end position="753"/>
    </location>
</feature>
<evidence type="ECO:0000313" key="3">
    <source>
        <dbReference type="Proteomes" id="UP000799438"/>
    </source>
</evidence>
<dbReference type="AlphaFoldDB" id="A0A6A6BBM1"/>